<keyword evidence="1" id="KW-0472">Membrane</keyword>
<proteinExistence type="predicted"/>
<keyword evidence="1" id="KW-0812">Transmembrane</keyword>
<evidence type="ECO:0000313" key="2">
    <source>
        <dbReference type="EMBL" id="CBX27235.1"/>
    </source>
</evidence>
<gene>
    <name evidence="2" type="ORF">N47_A12640</name>
</gene>
<sequence>MTEKDFVTKIEDALIKTHLSLTEPSETDTEWNMRVMAKVRTHGQHLFMQPGSWWYTAVAQRIVWRFGTVAGLVALVLSIYTFGTTFIPEQVTMNLFINEPFVALTTGLFAL</sequence>
<evidence type="ECO:0000256" key="1">
    <source>
        <dbReference type="SAM" id="Phobius"/>
    </source>
</evidence>
<protein>
    <submittedName>
        <fullName evidence="2">Uncharacterized protein</fullName>
    </submittedName>
</protein>
<dbReference type="EMBL" id="FR695864">
    <property type="protein sequence ID" value="CBX27235.1"/>
    <property type="molecule type" value="Genomic_DNA"/>
</dbReference>
<organism evidence="2">
    <name type="scientific">uncultured Desulfobacterium sp</name>
    <dbReference type="NCBI Taxonomy" id="201089"/>
    <lineage>
        <taxon>Bacteria</taxon>
        <taxon>Pseudomonadati</taxon>
        <taxon>Thermodesulfobacteriota</taxon>
        <taxon>Desulfobacteria</taxon>
        <taxon>Desulfobacterales</taxon>
        <taxon>Desulfobacteriaceae</taxon>
        <taxon>Desulfobacterium</taxon>
        <taxon>environmental samples</taxon>
    </lineage>
</organism>
<reference evidence="2" key="1">
    <citation type="journal article" date="2011" name="Environ. Microbiol.">
        <title>Genomic insights into the metabolic potential of the polycyclic aromatic hydrocarbon degrading sulfate-reducing Deltaproteobacterium N47.</title>
        <authorList>
            <person name="Bergmann F."/>
            <person name="Selesi D."/>
            <person name="Weinmaier T."/>
            <person name="Tischler P."/>
            <person name="Rattei T."/>
            <person name="Meckenstock R.U."/>
        </authorList>
    </citation>
    <scope>NUCLEOTIDE SEQUENCE</scope>
</reference>
<dbReference type="AlphaFoldDB" id="E1Y9J1"/>
<keyword evidence="1" id="KW-1133">Transmembrane helix</keyword>
<accession>E1Y9J1</accession>
<feature type="transmembrane region" description="Helical" evidence="1">
    <location>
        <begin position="62"/>
        <end position="83"/>
    </location>
</feature>
<name>E1Y9J1_9BACT</name>